<reference evidence="1" key="1">
    <citation type="submission" date="2019-08" db="EMBL/GenBank/DDBJ databases">
        <title>The improved chromosome-level genome for the pearl oyster Pinctada fucata martensii using PacBio sequencing and Hi-C.</title>
        <authorList>
            <person name="Zheng Z."/>
        </authorList>
    </citation>
    <scope>NUCLEOTIDE SEQUENCE</scope>
    <source>
        <strain evidence="1">ZZ-2019</strain>
        <tissue evidence="1">Adductor muscle</tissue>
    </source>
</reference>
<accession>A0AA88YQ12</accession>
<comment type="caution">
    <text evidence="1">The sequence shown here is derived from an EMBL/GenBank/DDBJ whole genome shotgun (WGS) entry which is preliminary data.</text>
</comment>
<evidence type="ECO:0000313" key="2">
    <source>
        <dbReference type="Proteomes" id="UP001186944"/>
    </source>
</evidence>
<dbReference type="AlphaFoldDB" id="A0AA88YQ12"/>
<organism evidence="1 2">
    <name type="scientific">Pinctada imbricata</name>
    <name type="common">Atlantic pearl-oyster</name>
    <name type="synonym">Pinctada martensii</name>
    <dbReference type="NCBI Taxonomy" id="66713"/>
    <lineage>
        <taxon>Eukaryota</taxon>
        <taxon>Metazoa</taxon>
        <taxon>Spiralia</taxon>
        <taxon>Lophotrochozoa</taxon>
        <taxon>Mollusca</taxon>
        <taxon>Bivalvia</taxon>
        <taxon>Autobranchia</taxon>
        <taxon>Pteriomorphia</taxon>
        <taxon>Pterioida</taxon>
        <taxon>Pterioidea</taxon>
        <taxon>Pteriidae</taxon>
        <taxon>Pinctada</taxon>
    </lineage>
</organism>
<protein>
    <submittedName>
        <fullName evidence="1">Uncharacterized protein</fullName>
    </submittedName>
</protein>
<dbReference type="EMBL" id="VSWD01000004">
    <property type="protein sequence ID" value="KAK3105214.1"/>
    <property type="molecule type" value="Genomic_DNA"/>
</dbReference>
<evidence type="ECO:0000313" key="1">
    <source>
        <dbReference type="EMBL" id="KAK3105214.1"/>
    </source>
</evidence>
<proteinExistence type="predicted"/>
<sequence>MGNRCRLRTTICHVKQGRRSPTRLRCSINCKTPDAKTQKTSTARGGKETHDM</sequence>
<dbReference type="Proteomes" id="UP001186944">
    <property type="component" value="Unassembled WGS sequence"/>
</dbReference>
<keyword evidence="2" id="KW-1185">Reference proteome</keyword>
<gene>
    <name evidence="1" type="ORF">FSP39_019966</name>
</gene>
<name>A0AA88YQ12_PINIB</name>